<protein>
    <submittedName>
        <fullName evidence="2">Ethylene-responsive transcription factor 6</fullName>
    </submittedName>
</protein>
<feature type="compositionally biased region" description="Low complexity" evidence="1">
    <location>
        <begin position="100"/>
        <end position="113"/>
    </location>
</feature>
<evidence type="ECO:0000313" key="2">
    <source>
        <dbReference type="EMBL" id="PWA76071.1"/>
    </source>
</evidence>
<dbReference type="EMBL" id="PKPP01002317">
    <property type="protein sequence ID" value="PWA76071.1"/>
    <property type="molecule type" value="Genomic_DNA"/>
</dbReference>
<evidence type="ECO:0000256" key="1">
    <source>
        <dbReference type="SAM" id="MobiDB-lite"/>
    </source>
</evidence>
<gene>
    <name evidence="2" type="ORF">CTI12_AA147370</name>
</gene>
<dbReference type="Proteomes" id="UP000245207">
    <property type="component" value="Unassembled WGS sequence"/>
</dbReference>
<feature type="region of interest" description="Disordered" evidence="1">
    <location>
        <begin position="91"/>
        <end position="135"/>
    </location>
</feature>
<sequence>MIQTEIFPTFSRSTSFSSLLPCLSENWGDLPLKVNDSDDMVIYGILRDAVSVGWTPFNFSAKEIKAEPIVKIEPATTTAQLPEVVAPIPPVRVTSKRKSASPSASLSSGSETGSAKRRNVKVAEPEVQSRSPKLE</sequence>
<accession>A0A2U1NRH0</accession>
<comment type="caution">
    <text evidence="2">The sequence shown here is derived from an EMBL/GenBank/DDBJ whole genome shotgun (WGS) entry which is preliminary data.</text>
</comment>
<dbReference type="STRING" id="35608.A0A2U1NRH0"/>
<dbReference type="AlphaFoldDB" id="A0A2U1NRH0"/>
<dbReference type="OrthoDB" id="1747060at2759"/>
<reference evidence="2 3" key="1">
    <citation type="journal article" date="2018" name="Mol. Plant">
        <title>The genome of Artemisia annua provides insight into the evolution of Asteraceae family and artemisinin biosynthesis.</title>
        <authorList>
            <person name="Shen Q."/>
            <person name="Zhang L."/>
            <person name="Liao Z."/>
            <person name="Wang S."/>
            <person name="Yan T."/>
            <person name="Shi P."/>
            <person name="Liu M."/>
            <person name="Fu X."/>
            <person name="Pan Q."/>
            <person name="Wang Y."/>
            <person name="Lv Z."/>
            <person name="Lu X."/>
            <person name="Zhang F."/>
            <person name="Jiang W."/>
            <person name="Ma Y."/>
            <person name="Chen M."/>
            <person name="Hao X."/>
            <person name="Li L."/>
            <person name="Tang Y."/>
            <person name="Lv G."/>
            <person name="Zhou Y."/>
            <person name="Sun X."/>
            <person name="Brodelius P.E."/>
            <person name="Rose J.K.C."/>
            <person name="Tang K."/>
        </authorList>
    </citation>
    <scope>NUCLEOTIDE SEQUENCE [LARGE SCALE GENOMIC DNA]</scope>
    <source>
        <strain evidence="3">cv. Huhao1</strain>
        <tissue evidence="2">Leaf</tissue>
    </source>
</reference>
<organism evidence="2 3">
    <name type="scientific">Artemisia annua</name>
    <name type="common">Sweet wormwood</name>
    <dbReference type="NCBI Taxonomy" id="35608"/>
    <lineage>
        <taxon>Eukaryota</taxon>
        <taxon>Viridiplantae</taxon>
        <taxon>Streptophyta</taxon>
        <taxon>Embryophyta</taxon>
        <taxon>Tracheophyta</taxon>
        <taxon>Spermatophyta</taxon>
        <taxon>Magnoliopsida</taxon>
        <taxon>eudicotyledons</taxon>
        <taxon>Gunneridae</taxon>
        <taxon>Pentapetalae</taxon>
        <taxon>asterids</taxon>
        <taxon>campanulids</taxon>
        <taxon>Asterales</taxon>
        <taxon>Asteraceae</taxon>
        <taxon>Asteroideae</taxon>
        <taxon>Anthemideae</taxon>
        <taxon>Artemisiinae</taxon>
        <taxon>Artemisia</taxon>
    </lineage>
</organism>
<name>A0A2U1NRH0_ARTAN</name>
<proteinExistence type="predicted"/>
<keyword evidence="3" id="KW-1185">Reference proteome</keyword>
<evidence type="ECO:0000313" key="3">
    <source>
        <dbReference type="Proteomes" id="UP000245207"/>
    </source>
</evidence>